<evidence type="ECO:0000313" key="3">
    <source>
        <dbReference type="EMBL" id="CAI4213333.1"/>
    </source>
</evidence>
<reference evidence="3" key="1">
    <citation type="submission" date="2022-11" db="EMBL/GenBank/DDBJ databases">
        <authorList>
            <person name="Scott C."/>
            <person name="Bruce N."/>
        </authorList>
    </citation>
    <scope>NUCLEOTIDE SEQUENCE</scope>
</reference>
<dbReference type="EMBL" id="CALLCH030000008">
    <property type="protein sequence ID" value="CAI4213333.1"/>
    <property type="molecule type" value="Genomic_DNA"/>
</dbReference>
<dbReference type="AlphaFoldDB" id="A0A9P1H0S6"/>
<dbReference type="GO" id="GO:0005811">
    <property type="term" value="C:lipid droplet"/>
    <property type="evidence" value="ECO:0007669"/>
    <property type="project" value="TreeGrafter"/>
</dbReference>
<evidence type="ECO:0000256" key="2">
    <source>
        <dbReference type="SAM" id="Phobius"/>
    </source>
</evidence>
<feature type="region of interest" description="Disordered" evidence="1">
    <location>
        <begin position="173"/>
        <end position="198"/>
    </location>
</feature>
<keyword evidence="2" id="KW-0812">Transmembrane</keyword>
<dbReference type="Proteomes" id="UP000838763">
    <property type="component" value="Unassembled WGS sequence"/>
</dbReference>
<organism evidence="3 4">
    <name type="scientific">Parascedosporium putredinis</name>
    <dbReference type="NCBI Taxonomy" id="1442378"/>
    <lineage>
        <taxon>Eukaryota</taxon>
        <taxon>Fungi</taxon>
        <taxon>Dikarya</taxon>
        <taxon>Ascomycota</taxon>
        <taxon>Pezizomycotina</taxon>
        <taxon>Sordariomycetes</taxon>
        <taxon>Hypocreomycetidae</taxon>
        <taxon>Microascales</taxon>
        <taxon>Microascaceae</taxon>
        <taxon>Parascedosporium</taxon>
    </lineage>
</organism>
<keyword evidence="4" id="KW-1185">Reference proteome</keyword>
<proteinExistence type="predicted"/>
<accession>A0A9P1H0S6</accession>
<sequence length="198" mass="22604">MLTILFHQALFEGFFVDEARVDIFDATLINHSLSYLVSPHRICHFDAPDSVKALGKPITPAIYTPWSLKQMLELIFFLPLNLIPWVGTPAFILITGSRLGKLAHYRWYKLRGLDKKHTKAEIRSRSWEYLWFGTIGMILEFIPIFSLFFLLTTTTGAAMLAAKFEEELQEQESAAVTRDSSAAHSVPSQNSSHEEYHD</sequence>
<dbReference type="PANTHER" id="PTHR34292:SF1">
    <property type="entry name" value="OUTER SPORE WALL PROTEIN RRT8"/>
    <property type="match status" value="1"/>
</dbReference>
<protein>
    <submittedName>
        <fullName evidence="3">Uncharacterized protein</fullName>
    </submittedName>
</protein>
<evidence type="ECO:0000313" key="4">
    <source>
        <dbReference type="Proteomes" id="UP000838763"/>
    </source>
</evidence>
<keyword evidence="2" id="KW-1133">Transmembrane helix</keyword>
<name>A0A9P1H0S6_9PEZI</name>
<dbReference type="GO" id="GO:0005619">
    <property type="term" value="C:ascospore wall"/>
    <property type="evidence" value="ECO:0007669"/>
    <property type="project" value="TreeGrafter"/>
</dbReference>
<dbReference type="PANTHER" id="PTHR34292">
    <property type="entry name" value="OUTER SPORE WALL PROTEIN LDS1"/>
    <property type="match status" value="1"/>
</dbReference>
<dbReference type="OrthoDB" id="2107885at2759"/>
<feature type="transmembrane region" description="Helical" evidence="2">
    <location>
        <begin position="129"/>
        <end position="151"/>
    </location>
</feature>
<feature type="transmembrane region" description="Helical" evidence="2">
    <location>
        <begin position="74"/>
        <end position="96"/>
    </location>
</feature>
<keyword evidence="2" id="KW-0472">Membrane</keyword>
<evidence type="ECO:0000256" key="1">
    <source>
        <dbReference type="SAM" id="MobiDB-lite"/>
    </source>
</evidence>
<dbReference type="InterPro" id="IPR052786">
    <property type="entry name" value="Spore_wall_assembly"/>
</dbReference>
<dbReference type="GO" id="GO:0005628">
    <property type="term" value="C:prospore membrane"/>
    <property type="evidence" value="ECO:0007669"/>
    <property type="project" value="TreeGrafter"/>
</dbReference>
<feature type="compositionally biased region" description="Polar residues" evidence="1">
    <location>
        <begin position="173"/>
        <end position="191"/>
    </location>
</feature>
<gene>
    <name evidence="3" type="ORF">PPNO1_LOCUS3080</name>
</gene>
<comment type="caution">
    <text evidence="3">The sequence shown here is derived from an EMBL/GenBank/DDBJ whole genome shotgun (WGS) entry which is preliminary data.</text>
</comment>